<dbReference type="GO" id="GO:0005634">
    <property type="term" value="C:nucleus"/>
    <property type="evidence" value="ECO:0007669"/>
    <property type="project" value="TreeGrafter"/>
</dbReference>
<gene>
    <name evidence="3" type="ORF">PSON_ATCC_30995.1.T1400036</name>
</gene>
<dbReference type="SMART" id="SM00717">
    <property type="entry name" value="SANT"/>
    <property type="match status" value="2"/>
</dbReference>
<dbReference type="InterPro" id="IPR017930">
    <property type="entry name" value="Myb_dom"/>
</dbReference>
<dbReference type="OrthoDB" id="2143914at2759"/>
<dbReference type="EMBL" id="CAJJDN010000140">
    <property type="protein sequence ID" value="CAD8122698.1"/>
    <property type="molecule type" value="Genomic_DNA"/>
</dbReference>
<dbReference type="Pfam" id="PF13921">
    <property type="entry name" value="Myb_DNA-bind_6"/>
    <property type="match status" value="1"/>
</dbReference>
<feature type="domain" description="Myb-like" evidence="1">
    <location>
        <begin position="65"/>
        <end position="115"/>
    </location>
</feature>
<accession>A0A8S1R4F4</accession>
<dbReference type="PROSITE" id="PS51294">
    <property type="entry name" value="HTH_MYB"/>
    <property type="match status" value="2"/>
</dbReference>
<reference evidence="3" key="1">
    <citation type="submission" date="2021-01" db="EMBL/GenBank/DDBJ databases">
        <authorList>
            <consortium name="Genoscope - CEA"/>
            <person name="William W."/>
        </authorList>
    </citation>
    <scope>NUCLEOTIDE SEQUENCE</scope>
</reference>
<dbReference type="GO" id="GO:0000981">
    <property type="term" value="F:DNA-binding transcription factor activity, RNA polymerase II-specific"/>
    <property type="evidence" value="ECO:0007669"/>
    <property type="project" value="TreeGrafter"/>
</dbReference>
<dbReference type="GO" id="GO:0000978">
    <property type="term" value="F:RNA polymerase II cis-regulatory region sequence-specific DNA binding"/>
    <property type="evidence" value="ECO:0007669"/>
    <property type="project" value="TreeGrafter"/>
</dbReference>
<dbReference type="PANTHER" id="PTHR45614:SF276">
    <property type="entry name" value="CHROMOSOME UNDETERMINED SCAFFOLD_121, WHOLE GENOME SHOTGUN SEQUENCE"/>
    <property type="match status" value="1"/>
</dbReference>
<evidence type="ECO:0000259" key="2">
    <source>
        <dbReference type="PROSITE" id="PS51294"/>
    </source>
</evidence>
<evidence type="ECO:0000313" key="3">
    <source>
        <dbReference type="EMBL" id="CAD8122698.1"/>
    </source>
</evidence>
<keyword evidence="4" id="KW-1185">Reference proteome</keyword>
<dbReference type="InterPro" id="IPR001005">
    <property type="entry name" value="SANT/Myb"/>
</dbReference>
<dbReference type="Proteomes" id="UP000692954">
    <property type="component" value="Unassembled WGS sequence"/>
</dbReference>
<name>A0A8S1R4F4_9CILI</name>
<dbReference type="AlphaFoldDB" id="A0A8S1R4F4"/>
<feature type="domain" description="Myb-like" evidence="1">
    <location>
        <begin position="7"/>
        <end position="64"/>
    </location>
</feature>
<evidence type="ECO:0000259" key="1">
    <source>
        <dbReference type="PROSITE" id="PS50090"/>
    </source>
</evidence>
<evidence type="ECO:0000313" key="4">
    <source>
        <dbReference type="Proteomes" id="UP000692954"/>
    </source>
</evidence>
<dbReference type="CDD" id="cd00167">
    <property type="entry name" value="SANT"/>
    <property type="match status" value="2"/>
</dbReference>
<proteinExistence type="predicted"/>
<protein>
    <submittedName>
        <fullName evidence="3">Uncharacterized protein</fullName>
    </submittedName>
</protein>
<sequence length="337" mass="40439">MLNQSLPQSKKRISWTDDEDKLLKQFVHKYQNERLGWKKISQSLKKQGYNRNTKACRERFFNHLDNTYNKSELTQLELDKLFELIKIHGNKWTCIAEELNHRTDQDIKNKFYAHVKKVFRRLLKASFQTTESSMITAKLQPLLISSIFCYENEIDQKQIQIQDDMRELFKSLIRQNKSIQIGEKINEETKERVKQISVYLQKENQVYLQNKIIRKQKKLKTKKKHTSSKIKFVYNEFQQQKILNKIQKKQPIFVSALKKLDFQYLDFYANFANAQNQLFQDKIFEQASLCQPYQITSINPFVWQQPSNKTESNYQLEQTSIAYIHSDSYNYSTLWNI</sequence>
<feature type="domain" description="HTH myb-type" evidence="2">
    <location>
        <begin position="79"/>
        <end position="119"/>
    </location>
</feature>
<feature type="domain" description="HTH myb-type" evidence="2">
    <location>
        <begin position="8"/>
        <end position="68"/>
    </location>
</feature>
<comment type="caution">
    <text evidence="3">The sequence shown here is derived from an EMBL/GenBank/DDBJ whole genome shotgun (WGS) entry which is preliminary data.</text>
</comment>
<dbReference type="PROSITE" id="PS50090">
    <property type="entry name" value="MYB_LIKE"/>
    <property type="match status" value="2"/>
</dbReference>
<dbReference type="InterPro" id="IPR050560">
    <property type="entry name" value="MYB_TF"/>
</dbReference>
<dbReference type="PANTHER" id="PTHR45614">
    <property type="entry name" value="MYB PROTEIN-RELATED"/>
    <property type="match status" value="1"/>
</dbReference>
<organism evidence="3 4">
    <name type="scientific">Paramecium sonneborni</name>
    <dbReference type="NCBI Taxonomy" id="65129"/>
    <lineage>
        <taxon>Eukaryota</taxon>
        <taxon>Sar</taxon>
        <taxon>Alveolata</taxon>
        <taxon>Ciliophora</taxon>
        <taxon>Intramacronucleata</taxon>
        <taxon>Oligohymenophorea</taxon>
        <taxon>Peniculida</taxon>
        <taxon>Parameciidae</taxon>
        <taxon>Paramecium</taxon>
    </lineage>
</organism>